<dbReference type="EMBL" id="JAACJK010000002">
    <property type="protein sequence ID" value="KAF5341135.1"/>
    <property type="molecule type" value="Genomic_DNA"/>
</dbReference>
<dbReference type="Proteomes" id="UP000541558">
    <property type="component" value="Unassembled WGS sequence"/>
</dbReference>
<evidence type="ECO:0000313" key="2">
    <source>
        <dbReference type="Proteomes" id="UP000541558"/>
    </source>
</evidence>
<proteinExistence type="predicted"/>
<keyword evidence="2" id="KW-1185">Reference proteome</keyword>
<organism evidence="1 2">
    <name type="scientific">Ephemerocybe angulata</name>
    <dbReference type="NCBI Taxonomy" id="980116"/>
    <lineage>
        <taxon>Eukaryota</taxon>
        <taxon>Fungi</taxon>
        <taxon>Dikarya</taxon>
        <taxon>Basidiomycota</taxon>
        <taxon>Agaricomycotina</taxon>
        <taxon>Agaricomycetes</taxon>
        <taxon>Agaricomycetidae</taxon>
        <taxon>Agaricales</taxon>
        <taxon>Agaricineae</taxon>
        <taxon>Psathyrellaceae</taxon>
        <taxon>Ephemerocybe</taxon>
    </lineage>
</organism>
<dbReference type="AlphaFoldDB" id="A0A8H5CG47"/>
<comment type="caution">
    <text evidence="1">The sequence shown here is derived from an EMBL/GenBank/DDBJ whole genome shotgun (WGS) entry which is preliminary data.</text>
</comment>
<sequence>MPLPSHQWGVDVLSPQFAFLSLQRFRLCPKREQPTWPTLRDPVPTSSNAPELPCETLQTIFAFAAQPNSPDPRLEDIETVRASIAACSQVCQFWRAAARGYRALWVHSIDFQRLPLRVIIDYLHLSDPHPIPVGHRSSPFRISSVRDVSVLDTLFHYRHRIKEINLEIDPQCMRLTTYHWLFSSKMPLDTFRMTGTRAPGPDPRILVANPFQRITNGPLRKLSLQRPNFSLALSMDMSHLTELSVSDIVAANRMTAHQWIEILRKPSRLQVLSLHDAIQDGTIQVTGWSVRPPSKLQHLRLVSLGDRKSTVALRLLSIFCSTLLPSGCGVHLDFPEALAHESVTDAIASLIAPLELHFHHNLNLQASETPQVELDIGRFPWSKRWYIISLGPS</sequence>
<gene>
    <name evidence="1" type="ORF">D9611_005867</name>
</gene>
<evidence type="ECO:0000313" key="1">
    <source>
        <dbReference type="EMBL" id="KAF5341135.1"/>
    </source>
</evidence>
<dbReference type="OrthoDB" id="2874222at2759"/>
<accession>A0A8H5CG47</accession>
<name>A0A8H5CG47_9AGAR</name>
<evidence type="ECO:0008006" key="3">
    <source>
        <dbReference type="Google" id="ProtNLM"/>
    </source>
</evidence>
<protein>
    <recommendedName>
        <fullName evidence="3">F-box domain-containing protein</fullName>
    </recommendedName>
</protein>
<reference evidence="1 2" key="1">
    <citation type="journal article" date="2020" name="ISME J.">
        <title>Uncovering the hidden diversity of litter-decomposition mechanisms in mushroom-forming fungi.</title>
        <authorList>
            <person name="Floudas D."/>
            <person name="Bentzer J."/>
            <person name="Ahren D."/>
            <person name="Johansson T."/>
            <person name="Persson P."/>
            <person name="Tunlid A."/>
        </authorList>
    </citation>
    <scope>NUCLEOTIDE SEQUENCE [LARGE SCALE GENOMIC DNA]</scope>
    <source>
        <strain evidence="1 2">CBS 175.51</strain>
    </source>
</reference>